<gene>
    <name evidence="1" type="ORF">CLV99_1112</name>
</gene>
<keyword evidence="2" id="KW-1185">Reference proteome</keyword>
<dbReference type="RefSeq" id="WP_133583438.1">
    <property type="nucleotide sequence ID" value="NZ_SNYV01000011.1"/>
</dbReference>
<protein>
    <submittedName>
        <fullName evidence="1">Uncharacterized protein</fullName>
    </submittedName>
</protein>
<dbReference type="EMBL" id="SNYV01000011">
    <property type="protein sequence ID" value="TDQ79665.1"/>
    <property type="molecule type" value="Genomic_DNA"/>
</dbReference>
<evidence type="ECO:0000313" key="1">
    <source>
        <dbReference type="EMBL" id="TDQ79665.1"/>
    </source>
</evidence>
<dbReference type="OrthoDB" id="711624at2"/>
<name>A0A4R6WMT2_9SPHI</name>
<dbReference type="Proteomes" id="UP000295292">
    <property type="component" value="Unassembled WGS sequence"/>
</dbReference>
<sequence>MLSIILNSLKQANKLDQPVEKYTMLVNEKSETEGILCFVPTDRKEVKVLVPAPHHKSLLADSDTFTYKQLLSHKEAIVLK</sequence>
<comment type="caution">
    <text evidence="1">The sequence shown here is derived from an EMBL/GenBank/DDBJ whole genome shotgun (WGS) entry which is preliminary data.</text>
</comment>
<proteinExistence type="predicted"/>
<organism evidence="1 2">
    <name type="scientific">Sphingobacterium yanglingense</name>
    <dbReference type="NCBI Taxonomy" id="1437280"/>
    <lineage>
        <taxon>Bacteria</taxon>
        <taxon>Pseudomonadati</taxon>
        <taxon>Bacteroidota</taxon>
        <taxon>Sphingobacteriia</taxon>
        <taxon>Sphingobacteriales</taxon>
        <taxon>Sphingobacteriaceae</taxon>
        <taxon>Sphingobacterium</taxon>
    </lineage>
</organism>
<evidence type="ECO:0000313" key="2">
    <source>
        <dbReference type="Proteomes" id="UP000295292"/>
    </source>
</evidence>
<dbReference type="AlphaFoldDB" id="A0A4R6WMT2"/>
<reference evidence="1 2" key="1">
    <citation type="submission" date="2019-03" db="EMBL/GenBank/DDBJ databases">
        <title>Genomic Encyclopedia of Archaeal and Bacterial Type Strains, Phase II (KMG-II): from individual species to whole genera.</title>
        <authorList>
            <person name="Goeker M."/>
        </authorList>
    </citation>
    <scope>NUCLEOTIDE SEQUENCE [LARGE SCALE GENOMIC DNA]</scope>
    <source>
        <strain evidence="1 2">DSM 28353</strain>
    </source>
</reference>
<accession>A0A4R6WMT2</accession>